<evidence type="ECO:0000256" key="7">
    <source>
        <dbReference type="ARBA" id="ARBA00023163"/>
    </source>
</evidence>
<accession>A0ABM5L329</accession>
<evidence type="ECO:0000256" key="8">
    <source>
        <dbReference type="ARBA" id="ARBA00023242"/>
    </source>
</evidence>
<feature type="domain" description="C2H2-type" evidence="10">
    <location>
        <begin position="105"/>
        <end position="127"/>
    </location>
</feature>
<name>A0ABM5L329_DIAVI</name>
<feature type="domain" description="C2H2-type" evidence="10">
    <location>
        <begin position="307"/>
        <end position="333"/>
    </location>
</feature>
<dbReference type="PANTHER" id="PTHR47772">
    <property type="entry name" value="ZINC FINGER PROTEIN 200"/>
    <property type="match status" value="1"/>
</dbReference>
<feature type="domain" description="C2H2-type" evidence="10">
    <location>
        <begin position="223"/>
        <end position="250"/>
    </location>
</feature>
<evidence type="ECO:0000259" key="10">
    <source>
        <dbReference type="PROSITE" id="PS50157"/>
    </source>
</evidence>
<dbReference type="RefSeq" id="XP_050516842.1">
    <property type="nucleotide sequence ID" value="XM_050660885.1"/>
</dbReference>
<keyword evidence="8" id="KW-0539">Nucleus</keyword>
<feature type="domain" description="C2H2-type" evidence="10">
    <location>
        <begin position="251"/>
        <end position="278"/>
    </location>
</feature>
<evidence type="ECO:0000256" key="3">
    <source>
        <dbReference type="ARBA" id="ARBA00022737"/>
    </source>
</evidence>
<dbReference type="Proteomes" id="UP001652700">
    <property type="component" value="Unplaced"/>
</dbReference>
<dbReference type="InterPro" id="IPR036236">
    <property type="entry name" value="Znf_C2H2_sf"/>
</dbReference>
<dbReference type="EnsemblMetazoa" id="XM_050660885.1">
    <property type="protein sequence ID" value="XP_050516842.1"/>
    <property type="gene ID" value="LOC126891659"/>
</dbReference>
<dbReference type="InterPro" id="IPR050636">
    <property type="entry name" value="C2H2-ZF_domain-containing"/>
</dbReference>
<dbReference type="GeneID" id="126891659"/>
<feature type="domain" description="C2H2-type" evidence="10">
    <location>
        <begin position="78"/>
        <end position="105"/>
    </location>
</feature>
<evidence type="ECO:0000313" key="12">
    <source>
        <dbReference type="Proteomes" id="UP001652700"/>
    </source>
</evidence>
<comment type="subcellular location">
    <subcellularLocation>
        <location evidence="1">Nucleus</location>
    </subcellularLocation>
</comment>
<keyword evidence="3" id="KW-0677">Repeat</keyword>
<keyword evidence="7" id="KW-0804">Transcription</keyword>
<organism evidence="11 12">
    <name type="scientific">Diabrotica virgifera virgifera</name>
    <name type="common">western corn rootworm</name>
    <dbReference type="NCBI Taxonomy" id="50390"/>
    <lineage>
        <taxon>Eukaryota</taxon>
        <taxon>Metazoa</taxon>
        <taxon>Ecdysozoa</taxon>
        <taxon>Arthropoda</taxon>
        <taxon>Hexapoda</taxon>
        <taxon>Insecta</taxon>
        <taxon>Pterygota</taxon>
        <taxon>Neoptera</taxon>
        <taxon>Endopterygota</taxon>
        <taxon>Coleoptera</taxon>
        <taxon>Polyphaga</taxon>
        <taxon>Cucujiformia</taxon>
        <taxon>Chrysomeloidea</taxon>
        <taxon>Chrysomelidae</taxon>
        <taxon>Galerucinae</taxon>
        <taxon>Diabroticina</taxon>
        <taxon>Diabroticites</taxon>
        <taxon>Diabrotica</taxon>
    </lineage>
</organism>
<proteinExistence type="predicted"/>
<protein>
    <recommendedName>
        <fullName evidence="10">C2H2-type domain-containing protein</fullName>
    </recommendedName>
</protein>
<evidence type="ECO:0000256" key="6">
    <source>
        <dbReference type="ARBA" id="ARBA00023015"/>
    </source>
</evidence>
<evidence type="ECO:0000313" key="11">
    <source>
        <dbReference type="EnsemblMetazoa" id="XP_050516842.1"/>
    </source>
</evidence>
<keyword evidence="12" id="KW-1185">Reference proteome</keyword>
<evidence type="ECO:0000256" key="4">
    <source>
        <dbReference type="ARBA" id="ARBA00022771"/>
    </source>
</evidence>
<evidence type="ECO:0000256" key="1">
    <source>
        <dbReference type="ARBA" id="ARBA00004123"/>
    </source>
</evidence>
<dbReference type="PROSITE" id="PS00028">
    <property type="entry name" value="ZINC_FINGER_C2H2_1"/>
    <property type="match status" value="10"/>
</dbReference>
<dbReference type="Pfam" id="PF00096">
    <property type="entry name" value="zf-C2H2"/>
    <property type="match status" value="7"/>
</dbReference>
<dbReference type="PROSITE" id="PS50157">
    <property type="entry name" value="ZINC_FINGER_C2H2_2"/>
    <property type="match status" value="9"/>
</dbReference>
<sequence>MALKGKAWHEIVELFVPDFKEGSPIEKNKSQKIDSKVKVELLEDEFTNLQCCDTCGKIFPNKRKLKKHQISHSTVRPHSCSICKKAFRTKHEVSTHMNVHKGPSFECDICSKVLKSKGSLIIHKKRHLKLFMAKCEACNQGFVTNQEYLNHVGSKHGNANHVCNVCGRSCYDKAGLQRHMQCHAIGYSNNSDIKCEICTKTFLQERYLKQHYQRVHKNGGLRFVCDLCGKKVNSKRSLRDHLLIHQGLKPIECKECGRGFALRSTLKLHMRVHTGDRPYECKECGKCFTQKTPLTVHMRFHTGERPYMCTICDTGFVSKGALNIHQKNKHSTA</sequence>
<dbReference type="InterPro" id="IPR013087">
    <property type="entry name" value="Znf_C2H2_type"/>
</dbReference>
<evidence type="ECO:0000256" key="5">
    <source>
        <dbReference type="ARBA" id="ARBA00022833"/>
    </source>
</evidence>
<reference evidence="11" key="1">
    <citation type="submission" date="2025-05" db="UniProtKB">
        <authorList>
            <consortium name="EnsemblMetazoa"/>
        </authorList>
    </citation>
    <scope>IDENTIFICATION</scope>
</reference>
<feature type="domain" description="C2H2-type" evidence="10">
    <location>
        <begin position="161"/>
        <end position="184"/>
    </location>
</feature>
<dbReference type="SUPFAM" id="SSF57667">
    <property type="entry name" value="beta-beta-alpha zinc fingers"/>
    <property type="match status" value="5"/>
</dbReference>
<keyword evidence="2" id="KW-0479">Metal-binding</keyword>
<keyword evidence="6" id="KW-0805">Transcription regulation</keyword>
<feature type="domain" description="C2H2-type" evidence="10">
    <location>
        <begin position="279"/>
        <end position="306"/>
    </location>
</feature>
<dbReference type="SMART" id="SM00355">
    <property type="entry name" value="ZnF_C2H2"/>
    <property type="match status" value="10"/>
</dbReference>
<feature type="domain" description="C2H2-type" evidence="10">
    <location>
        <begin position="193"/>
        <end position="216"/>
    </location>
</feature>
<dbReference type="PANTHER" id="PTHR47772:SF11">
    <property type="entry name" value="C2H2-TYPE DOMAIN-CONTAINING PROTEIN"/>
    <property type="match status" value="1"/>
</dbReference>
<keyword evidence="5" id="KW-0862">Zinc</keyword>
<feature type="domain" description="C2H2-type" evidence="10">
    <location>
        <begin position="49"/>
        <end position="77"/>
    </location>
</feature>
<evidence type="ECO:0000256" key="9">
    <source>
        <dbReference type="PROSITE-ProRule" id="PRU00042"/>
    </source>
</evidence>
<dbReference type="Pfam" id="PF13912">
    <property type="entry name" value="zf-C2H2_6"/>
    <property type="match status" value="1"/>
</dbReference>
<keyword evidence="4 9" id="KW-0863">Zinc-finger</keyword>
<evidence type="ECO:0000256" key="2">
    <source>
        <dbReference type="ARBA" id="ARBA00022723"/>
    </source>
</evidence>
<dbReference type="Gene3D" id="3.30.160.60">
    <property type="entry name" value="Classic Zinc Finger"/>
    <property type="match status" value="8"/>
</dbReference>